<dbReference type="Proteomes" id="UP000095350">
    <property type="component" value="Unassembled WGS sequence"/>
</dbReference>
<dbReference type="AlphaFoldDB" id="A0A173VXA3"/>
<dbReference type="PIRSF" id="PIRSF016636">
    <property type="entry name" value="AlgI_DltB"/>
    <property type="match status" value="1"/>
</dbReference>
<evidence type="ECO:0000256" key="2">
    <source>
        <dbReference type="ARBA" id="ARBA00010323"/>
    </source>
</evidence>
<organism evidence="9 10">
    <name type="scientific">Roseburia intestinalis</name>
    <dbReference type="NCBI Taxonomy" id="166486"/>
    <lineage>
        <taxon>Bacteria</taxon>
        <taxon>Bacillati</taxon>
        <taxon>Bacillota</taxon>
        <taxon>Clostridia</taxon>
        <taxon>Lachnospirales</taxon>
        <taxon>Lachnospiraceae</taxon>
        <taxon>Roseburia</taxon>
    </lineage>
</organism>
<evidence type="ECO:0000256" key="1">
    <source>
        <dbReference type="ARBA" id="ARBA00004651"/>
    </source>
</evidence>
<dbReference type="Pfam" id="PF03062">
    <property type="entry name" value="MBOAT"/>
    <property type="match status" value="1"/>
</dbReference>
<protein>
    <submittedName>
        <fullName evidence="9">Predicted membrane protein</fullName>
    </submittedName>
</protein>
<keyword evidence="4 8" id="KW-0812">Transmembrane</keyword>
<dbReference type="InterPro" id="IPR028362">
    <property type="entry name" value="AlgI"/>
</dbReference>
<comment type="similarity">
    <text evidence="2 7">Belongs to the membrane-bound acyltransferase family.</text>
</comment>
<evidence type="ECO:0000256" key="3">
    <source>
        <dbReference type="ARBA" id="ARBA00022475"/>
    </source>
</evidence>
<feature type="transmembrane region" description="Helical" evidence="8">
    <location>
        <begin position="73"/>
        <end position="93"/>
    </location>
</feature>
<dbReference type="RefSeq" id="WP_055196083.1">
    <property type="nucleotide sequence ID" value="NZ_CABIYH010000050.1"/>
</dbReference>
<feature type="transmembrane region" description="Helical" evidence="8">
    <location>
        <begin position="300"/>
        <end position="317"/>
    </location>
</feature>
<feature type="transmembrane region" description="Helical" evidence="8">
    <location>
        <begin position="143"/>
        <end position="163"/>
    </location>
</feature>
<sequence length="467" mass="54722">MLFSSMVFLWIFLPIVFCGYHLLKDQYKNIWLLVASLIFYSWGEPAYIFLMLFSIIVNYLLGIWMDRYAKKKIVLIVAIIFNLMILGYFKYFSSMMGALNGLIGKELIQVKTIILPLGISFYTFQIMSYIIDLYRGEIKVQKNIFRLALYITFFPQLVAGPIVKYHDVENQIAHRECTPEKIGYGIKRFIYGLGKKVIISNSIASVVDTIFTNSVDTISTLWVWIGVFLYTLQIYYDFSGYSDMAIGLGKMFGFDFMENFNYPYISKSIQEFWRRWHISLSTWFKEYVYIPLGGNRKGKVRTYFNLWIVFALTGIWHGATLNFLIWGLWHGLFMFIERLGVKKLLDKNPLKIINYIYTMFVVIVGWAMFRCDSWKQAYDTLYAMFKGGRVTNEMLWYNIASTRSLVIIVIAIILAGPLQKIFPKLESQFKGEQNFCLLEGILQFIILLIAIMFLVSGQYNPFIYFKF</sequence>
<feature type="transmembrane region" description="Helical" evidence="8">
    <location>
        <begin position="42"/>
        <end position="61"/>
    </location>
</feature>
<keyword evidence="7" id="KW-0012">Acyltransferase</keyword>
<keyword evidence="3 7" id="KW-1003">Cell membrane</keyword>
<evidence type="ECO:0000256" key="8">
    <source>
        <dbReference type="SAM" id="Phobius"/>
    </source>
</evidence>
<dbReference type="PIRSF" id="PIRSF500217">
    <property type="entry name" value="AlgI"/>
    <property type="match status" value="1"/>
</dbReference>
<dbReference type="PaxDb" id="166486-ERS852572_03770"/>
<dbReference type="InterPro" id="IPR051085">
    <property type="entry name" value="MB_O-acyltransferase"/>
</dbReference>
<dbReference type="EMBL" id="CYXZ01000050">
    <property type="protein sequence ID" value="CUN31902.1"/>
    <property type="molecule type" value="Genomic_DNA"/>
</dbReference>
<feature type="transmembrane region" description="Helical" evidence="8">
    <location>
        <begin position="394"/>
        <end position="415"/>
    </location>
</feature>
<proteinExistence type="inferred from homology"/>
<dbReference type="GO" id="GO:0042121">
    <property type="term" value="P:alginic acid biosynthetic process"/>
    <property type="evidence" value="ECO:0007669"/>
    <property type="project" value="InterPro"/>
</dbReference>
<accession>A0A173VXA3</accession>
<comment type="subcellular location">
    <subcellularLocation>
        <location evidence="1">Cell membrane</location>
        <topology evidence="1">Multi-pass membrane protein</topology>
    </subcellularLocation>
</comment>
<keyword evidence="6 7" id="KW-0472">Membrane</keyword>
<feature type="transmembrane region" description="Helical" evidence="8">
    <location>
        <begin position="113"/>
        <end position="131"/>
    </location>
</feature>
<dbReference type="InterPro" id="IPR024194">
    <property type="entry name" value="Ac/AlaTfrase_AlgI/DltB"/>
</dbReference>
<evidence type="ECO:0000313" key="10">
    <source>
        <dbReference type="Proteomes" id="UP000095350"/>
    </source>
</evidence>
<gene>
    <name evidence="9" type="primary">dltB_4</name>
    <name evidence="9" type="ORF">ERS852572_03770</name>
</gene>
<dbReference type="GO" id="GO:0016746">
    <property type="term" value="F:acyltransferase activity"/>
    <property type="evidence" value="ECO:0007669"/>
    <property type="project" value="UniProtKB-KW"/>
</dbReference>
<dbReference type="InterPro" id="IPR004299">
    <property type="entry name" value="MBOAT_fam"/>
</dbReference>
<keyword evidence="5 8" id="KW-1133">Transmembrane helix</keyword>
<feature type="transmembrane region" description="Helical" evidence="8">
    <location>
        <begin position="435"/>
        <end position="455"/>
    </location>
</feature>
<dbReference type="PANTHER" id="PTHR13285:SF18">
    <property type="entry name" value="PROTEIN-CYSTEINE N-PALMITOYLTRANSFERASE RASP"/>
    <property type="match status" value="1"/>
</dbReference>
<evidence type="ECO:0000256" key="7">
    <source>
        <dbReference type="PIRNR" id="PIRNR016636"/>
    </source>
</evidence>
<keyword evidence="7" id="KW-0808">Transferase</keyword>
<dbReference type="STRING" id="166486.ERS852572_03770"/>
<feature type="transmembrane region" description="Helical" evidence="8">
    <location>
        <begin position="221"/>
        <end position="238"/>
    </location>
</feature>
<evidence type="ECO:0000256" key="5">
    <source>
        <dbReference type="ARBA" id="ARBA00022989"/>
    </source>
</evidence>
<dbReference type="GO" id="GO:0005886">
    <property type="term" value="C:plasma membrane"/>
    <property type="evidence" value="ECO:0007669"/>
    <property type="project" value="UniProtKB-SubCell"/>
</dbReference>
<reference evidence="9 10" key="1">
    <citation type="submission" date="2015-09" db="EMBL/GenBank/DDBJ databases">
        <authorList>
            <consortium name="Pathogen Informatics"/>
        </authorList>
    </citation>
    <scope>NUCLEOTIDE SEQUENCE [LARGE SCALE GENOMIC DNA]</scope>
    <source>
        <strain evidence="9 10">2789STDY5834960</strain>
    </source>
</reference>
<feature type="transmembrane region" description="Helical" evidence="8">
    <location>
        <begin position="352"/>
        <end position="369"/>
    </location>
</feature>
<dbReference type="OrthoDB" id="9805788at2"/>
<name>A0A173VXA3_9FIRM</name>
<evidence type="ECO:0000256" key="4">
    <source>
        <dbReference type="ARBA" id="ARBA00022692"/>
    </source>
</evidence>
<evidence type="ECO:0000313" key="9">
    <source>
        <dbReference type="EMBL" id="CUN31902.1"/>
    </source>
</evidence>
<dbReference type="PANTHER" id="PTHR13285">
    <property type="entry name" value="ACYLTRANSFERASE"/>
    <property type="match status" value="1"/>
</dbReference>
<evidence type="ECO:0000256" key="6">
    <source>
        <dbReference type="ARBA" id="ARBA00023136"/>
    </source>
</evidence>